<protein>
    <submittedName>
        <fullName evidence="1">Uncharacterized protein</fullName>
    </submittedName>
</protein>
<name>A0AAV4MKP4_9ARAC</name>
<evidence type="ECO:0000313" key="2">
    <source>
        <dbReference type="Proteomes" id="UP001054837"/>
    </source>
</evidence>
<sequence>MFCRFQYNALITYYRSSLKKTWLNRVSFHKNPNCLLNSIEGCHKSATHGRSMGGVPRVTETRAFSPHCVVAEGPRASPSITSAARKGCLLGRKRKMIAVNGRP</sequence>
<evidence type="ECO:0000313" key="1">
    <source>
        <dbReference type="EMBL" id="GIX72893.1"/>
    </source>
</evidence>
<reference evidence="1 2" key="1">
    <citation type="submission" date="2021-06" db="EMBL/GenBank/DDBJ databases">
        <title>Caerostris darwini draft genome.</title>
        <authorList>
            <person name="Kono N."/>
            <person name="Arakawa K."/>
        </authorList>
    </citation>
    <scope>NUCLEOTIDE SEQUENCE [LARGE SCALE GENOMIC DNA]</scope>
</reference>
<keyword evidence="2" id="KW-1185">Reference proteome</keyword>
<dbReference type="EMBL" id="BPLQ01000562">
    <property type="protein sequence ID" value="GIX72893.1"/>
    <property type="molecule type" value="Genomic_DNA"/>
</dbReference>
<comment type="caution">
    <text evidence="1">The sequence shown here is derived from an EMBL/GenBank/DDBJ whole genome shotgun (WGS) entry which is preliminary data.</text>
</comment>
<proteinExistence type="predicted"/>
<organism evidence="1 2">
    <name type="scientific">Caerostris darwini</name>
    <dbReference type="NCBI Taxonomy" id="1538125"/>
    <lineage>
        <taxon>Eukaryota</taxon>
        <taxon>Metazoa</taxon>
        <taxon>Ecdysozoa</taxon>
        <taxon>Arthropoda</taxon>
        <taxon>Chelicerata</taxon>
        <taxon>Arachnida</taxon>
        <taxon>Araneae</taxon>
        <taxon>Araneomorphae</taxon>
        <taxon>Entelegynae</taxon>
        <taxon>Araneoidea</taxon>
        <taxon>Araneidae</taxon>
        <taxon>Caerostris</taxon>
    </lineage>
</organism>
<dbReference type="AlphaFoldDB" id="A0AAV4MKP4"/>
<dbReference type="Proteomes" id="UP001054837">
    <property type="component" value="Unassembled WGS sequence"/>
</dbReference>
<gene>
    <name evidence="1" type="ORF">CDAR_72611</name>
</gene>
<accession>A0AAV4MKP4</accession>